<proteinExistence type="predicted"/>
<evidence type="ECO:0008006" key="3">
    <source>
        <dbReference type="Google" id="ProtNLM"/>
    </source>
</evidence>
<sequence>MIDGFYLKGLEELEFDENKVKEEFKFTKYWIWEDDEVNDLLDKVGSGNIELIDIGDSQSWNIIITGEERSQMWFFTDVGIQPCAPKRSFISWFEYWLEGSDNYFGEFEL</sequence>
<accession>A0A1M6XBI8</accession>
<dbReference type="AlphaFoldDB" id="A0A1M6XBI8"/>
<reference evidence="1 2" key="1">
    <citation type="submission" date="2016-11" db="EMBL/GenBank/DDBJ databases">
        <authorList>
            <person name="Jaros S."/>
            <person name="Januszkiewicz K."/>
            <person name="Wedrychowicz H."/>
        </authorList>
    </citation>
    <scope>NUCLEOTIDE SEQUENCE [LARGE SCALE GENOMIC DNA]</scope>
    <source>
        <strain evidence="1 2">DSM 15929</strain>
    </source>
</reference>
<dbReference type="STRING" id="1121322.SAMN02745136_03906"/>
<protein>
    <recommendedName>
        <fullName evidence="3">SMI1-KNR4 cell-wall</fullName>
    </recommendedName>
</protein>
<dbReference type="Proteomes" id="UP000184386">
    <property type="component" value="Unassembled WGS sequence"/>
</dbReference>
<gene>
    <name evidence="1" type="ORF">SAMN02745136_03906</name>
</gene>
<dbReference type="EMBL" id="FRAC01000022">
    <property type="protein sequence ID" value="SHL03278.1"/>
    <property type="molecule type" value="Genomic_DNA"/>
</dbReference>
<name>A0A1M6XBI8_9FIRM</name>
<evidence type="ECO:0000313" key="2">
    <source>
        <dbReference type="Proteomes" id="UP000184386"/>
    </source>
</evidence>
<organism evidence="1 2">
    <name type="scientific">Anaerocolumna jejuensis DSM 15929</name>
    <dbReference type="NCBI Taxonomy" id="1121322"/>
    <lineage>
        <taxon>Bacteria</taxon>
        <taxon>Bacillati</taxon>
        <taxon>Bacillota</taxon>
        <taxon>Clostridia</taxon>
        <taxon>Lachnospirales</taxon>
        <taxon>Lachnospiraceae</taxon>
        <taxon>Anaerocolumna</taxon>
    </lineage>
</organism>
<keyword evidence="2" id="KW-1185">Reference proteome</keyword>
<evidence type="ECO:0000313" key="1">
    <source>
        <dbReference type="EMBL" id="SHL03278.1"/>
    </source>
</evidence>